<dbReference type="OrthoDB" id="4752972at2"/>
<dbReference type="AlphaFoldDB" id="A0A1E3SEE9"/>
<comment type="caution">
    <text evidence="2">The sequence shown here is derived from an EMBL/GenBank/DDBJ whole genome shotgun (WGS) entry which is preliminary data.</text>
</comment>
<dbReference type="InterPro" id="IPR038332">
    <property type="entry name" value="PPE_sf"/>
</dbReference>
<accession>A0A1E3SEE9</accession>
<keyword evidence="3" id="KW-1185">Reference proteome</keyword>
<evidence type="ECO:0000313" key="2">
    <source>
        <dbReference type="EMBL" id="ORA98980.1"/>
    </source>
</evidence>
<organism evidence="2 3">
    <name type="scientific">Mycobacterium intermedium</name>
    <dbReference type="NCBI Taxonomy" id="28445"/>
    <lineage>
        <taxon>Bacteria</taxon>
        <taxon>Bacillati</taxon>
        <taxon>Actinomycetota</taxon>
        <taxon>Actinomycetes</taxon>
        <taxon>Mycobacteriales</taxon>
        <taxon>Mycobacteriaceae</taxon>
        <taxon>Mycobacterium</taxon>
        <taxon>Mycobacterium simiae complex</taxon>
    </lineage>
</organism>
<evidence type="ECO:0000313" key="3">
    <source>
        <dbReference type="Proteomes" id="UP000192739"/>
    </source>
</evidence>
<gene>
    <name evidence="2" type="ORF">BST27_20010</name>
</gene>
<dbReference type="InterPro" id="IPR000084">
    <property type="entry name" value="PE-PGRS_N"/>
</dbReference>
<dbReference type="SUPFAM" id="SSF140459">
    <property type="entry name" value="PE/PPE dimer-like"/>
    <property type="match status" value="1"/>
</dbReference>
<dbReference type="Gene3D" id="1.10.287.850">
    <property type="entry name" value="HP0062-like domain"/>
    <property type="match status" value="1"/>
</dbReference>
<dbReference type="RefSeq" id="WP_069419418.1">
    <property type="nucleotide sequence ID" value="NZ_CBCRZH010000062.1"/>
</dbReference>
<protein>
    <submittedName>
        <fullName evidence="2">PE family protein</fullName>
    </submittedName>
</protein>
<feature type="domain" description="PE" evidence="1">
    <location>
        <begin position="4"/>
        <end position="94"/>
    </location>
</feature>
<evidence type="ECO:0000259" key="1">
    <source>
        <dbReference type="Pfam" id="PF00934"/>
    </source>
</evidence>
<proteinExistence type="predicted"/>
<dbReference type="EMBL" id="MVHT01000061">
    <property type="protein sequence ID" value="ORA98980.1"/>
    <property type="molecule type" value="Genomic_DNA"/>
</dbReference>
<sequence length="99" mass="9789">MSTVFAEPEVLTGAAGELMSINAVMRAGTAAAAGPTTAVLPAASDLVSLMAATQFNRHATLFQEIAAHAVSVQEQLALTLGVSGASYGLTEAANAASVG</sequence>
<dbReference type="Proteomes" id="UP000192739">
    <property type="component" value="Unassembled WGS sequence"/>
</dbReference>
<name>A0A1E3SEE9_MYCIE</name>
<dbReference type="Pfam" id="PF00934">
    <property type="entry name" value="PE"/>
    <property type="match status" value="1"/>
</dbReference>
<reference evidence="2 3" key="1">
    <citation type="submission" date="2017-02" db="EMBL/GenBank/DDBJ databases">
        <title>The new phylogeny of genus Mycobacterium.</title>
        <authorList>
            <person name="Tortoli E."/>
            <person name="Trovato A."/>
            <person name="Cirillo D.M."/>
        </authorList>
    </citation>
    <scope>NUCLEOTIDE SEQUENCE [LARGE SCALE GENOMIC DNA]</scope>
    <source>
        <strain evidence="2 3">DSM 44049</strain>
    </source>
</reference>